<dbReference type="Proteomes" id="UP000245956">
    <property type="component" value="Unassembled WGS sequence"/>
</dbReference>
<proteinExistence type="predicted"/>
<organism evidence="2 3">
    <name type="scientific">Purpureocillium lilacinum</name>
    <name type="common">Paecilomyces lilacinus</name>
    <dbReference type="NCBI Taxonomy" id="33203"/>
    <lineage>
        <taxon>Eukaryota</taxon>
        <taxon>Fungi</taxon>
        <taxon>Dikarya</taxon>
        <taxon>Ascomycota</taxon>
        <taxon>Pezizomycotina</taxon>
        <taxon>Sordariomycetes</taxon>
        <taxon>Hypocreomycetidae</taxon>
        <taxon>Hypocreales</taxon>
        <taxon>Ophiocordycipitaceae</taxon>
        <taxon>Purpureocillium</taxon>
    </lineage>
</organism>
<protein>
    <submittedName>
        <fullName evidence="2">Uncharacterized protein</fullName>
    </submittedName>
</protein>
<evidence type="ECO:0000313" key="2">
    <source>
        <dbReference type="EMBL" id="PWI71108.1"/>
    </source>
</evidence>
<accession>A0A2U3E9D5</accession>
<dbReference type="EMBL" id="LCWV01000008">
    <property type="protein sequence ID" value="PWI71108.1"/>
    <property type="molecule type" value="Genomic_DNA"/>
</dbReference>
<gene>
    <name evidence="2" type="ORF">PCL_12476</name>
</gene>
<feature type="region of interest" description="Disordered" evidence="1">
    <location>
        <begin position="1"/>
        <end position="21"/>
    </location>
</feature>
<evidence type="ECO:0000313" key="3">
    <source>
        <dbReference type="Proteomes" id="UP000245956"/>
    </source>
</evidence>
<evidence type="ECO:0000256" key="1">
    <source>
        <dbReference type="SAM" id="MobiDB-lite"/>
    </source>
</evidence>
<feature type="compositionally biased region" description="Low complexity" evidence="1">
    <location>
        <begin position="1"/>
        <end position="13"/>
    </location>
</feature>
<sequence length="211" mass="22193">MQTTTALETDTQTFPTKNSHARISPAASLLTRERRARHTGVAILGVCREAHLTCRTAGEIAAAKEAHRSARLPRPDGPGGASLRGFARKGRCGERAKALIERATGASVGRKSPCPVCVRAGATLWRPGVCPRDSRRFPSNVSQLKRQPHDAQGGRLLTSTVLPGDTEVVGTKTGLATQAGQVLVPPYPPYLSCSERTLAGASGRLQPGGGT</sequence>
<reference evidence="2 3" key="1">
    <citation type="journal article" date="2016" name="Front. Microbiol.">
        <title>Genome and transcriptome sequences reveal the specific parasitism of the nematophagous Purpureocillium lilacinum 36-1.</title>
        <authorList>
            <person name="Xie J."/>
            <person name="Li S."/>
            <person name="Mo C."/>
            <person name="Xiao X."/>
            <person name="Peng D."/>
            <person name="Wang G."/>
            <person name="Xiao Y."/>
        </authorList>
    </citation>
    <scope>NUCLEOTIDE SEQUENCE [LARGE SCALE GENOMIC DNA]</scope>
    <source>
        <strain evidence="2 3">36-1</strain>
    </source>
</reference>
<comment type="caution">
    <text evidence="2">The sequence shown here is derived from an EMBL/GenBank/DDBJ whole genome shotgun (WGS) entry which is preliminary data.</text>
</comment>
<dbReference type="AlphaFoldDB" id="A0A2U3E9D5"/>
<name>A0A2U3E9D5_PURLI</name>